<dbReference type="OrthoDB" id="9803080at2"/>
<organism evidence="4 5">
    <name type="scientific">Paucidesulfovibrio gracilis DSM 16080</name>
    <dbReference type="NCBI Taxonomy" id="1121449"/>
    <lineage>
        <taxon>Bacteria</taxon>
        <taxon>Pseudomonadati</taxon>
        <taxon>Thermodesulfobacteriota</taxon>
        <taxon>Desulfovibrionia</taxon>
        <taxon>Desulfovibrionales</taxon>
        <taxon>Desulfovibrionaceae</taxon>
        <taxon>Paucidesulfovibrio</taxon>
    </lineage>
</organism>
<accession>A0A1T4WI52</accession>
<feature type="coiled-coil region" evidence="3">
    <location>
        <begin position="4"/>
        <end position="31"/>
    </location>
</feature>
<evidence type="ECO:0000256" key="3">
    <source>
        <dbReference type="SAM" id="Coils"/>
    </source>
</evidence>
<gene>
    <name evidence="4" type="ORF">SAMN02745704_00919</name>
</gene>
<dbReference type="PIRSF" id="PIRSF004555">
    <property type="entry name" value="UCP004555"/>
    <property type="match status" value="1"/>
</dbReference>
<dbReference type="EMBL" id="FUYC01000003">
    <property type="protein sequence ID" value="SKA77003.1"/>
    <property type="molecule type" value="Genomic_DNA"/>
</dbReference>
<dbReference type="PANTHER" id="PTHR33449">
    <property type="entry name" value="NUCLEOID-ASSOCIATED PROTEIN YBAB"/>
    <property type="match status" value="1"/>
</dbReference>
<protein>
    <recommendedName>
        <fullName evidence="2">Nucleoid-associated protein SAMN02745704_00919</fullName>
    </recommendedName>
</protein>
<keyword evidence="1 2" id="KW-0238">DNA-binding</keyword>
<evidence type="ECO:0000313" key="5">
    <source>
        <dbReference type="Proteomes" id="UP000190027"/>
    </source>
</evidence>
<proteinExistence type="inferred from homology"/>
<reference evidence="4 5" key="1">
    <citation type="submission" date="2017-02" db="EMBL/GenBank/DDBJ databases">
        <authorList>
            <person name="Peterson S.W."/>
        </authorList>
    </citation>
    <scope>NUCLEOTIDE SEQUENCE [LARGE SCALE GENOMIC DNA]</scope>
    <source>
        <strain evidence="4 5">DSM 16080</strain>
    </source>
</reference>
<dbReference type="RefSeq" id="WP_078716506.1">
    <property type="nucleotide sequence ID" value="NZ_FUYC01000003.1"/>
</dbReference>
<dbReference type="PANTHER" id="PTHR33449:SF1">
    <property type="entry name" value="NUCLEOID-ASSOCIATED PROTEIN YBAB"/>
    <property type="match status" value="1"/>
</dbReference>
<dbReference type="Pfam" id="PF02575">
    <property type="entry name" value="YbaB_DNA_bd"/>
    <property type="match status" value="1"/>
</dbReference>
<dbReference type="Gene3D" id="3.30.1310.10">
    <property type="entry name" value="Nucleoid-associated protein YbaB-like domain"/>
    <property type="match status" value="1"/>
</dbReference>
<keyword evidence="5" id="KW-1185">Reference proteome</keyword>
<evidence type="ECO:0000256" key="2">
    <source>
        <dbReference type="HAMAP-Rule" id="MF_00274"/>
    </source>
</evidence>
<evidence type="ECO:0000256" key="1">
    <source>
        <dbReference type="ARBA" id="ARBA00023125"/>
    </source>
</evidence>
<dbReference type="HAMAP" id="MF_00274">
    <property type="entry name" value="DNA_YbaB_EbfC"/>
    <property type="match status" value="1"/>
</dbReference>
<dbReference type="GO" id="GO:0003677">
    <property type="term" value="F:DNA binding"/>
    <property type="evidence" value="ECO:0007669"/>
    <property type="project" value="UniProtKB-UniRule"/>
</dbReference>
<keyword evidence="3" id="KW-0175">Coiled coil</keyword>
<dbReference type="InterPro" id="IPR004401">
    <property type="entry name" value="YbaB/EbfC"/>
</dbReference>
<comment type="subunit">
    <text evidence="2">Homodimer.</text>
</comment>
<name>A0A1T4WI52_9BACT</name>
<dbReference type="GO" id="GO:0043590">
    <property type="term" value="C:bacterial nucleoid"/>
    <property type="evidence" value="ECO:0007669"/>
    <property type="project" value="UniProtKB-UniRule"/>
</dbReference>
<dbReference type="GO" id="GO:0005829">
    <property type="term" value="C:cytosol"/>
    <property type="evidence" value="ECO:0007669"/>
    <property type="project" value="TreeGrafter"/>
</dbReference>
<dbReference type="STRING" id="1121449.SAMN02745704_00919"/>
<dbReference type="SUPFAM" id="SSF82607">
    <property type="entry name" value="YbaB-like"/>
    <property type="match status" value="1"/>
</dbReference>
<comment type="similarity">
    <text evidence="2">Belongs to the YbaB/EbfC family.</text>
</comment>
<comment type="subcellular location">
    <subcellularLocation>
        <location evidence="2">Cytoplasm</location>
        <location evidence="2">Nucleoid</location>
    </subcellularLocation>
</comment>
<dbReference type="NCBIfam" id="TIGR00103">
    <property type="entry name" value="DNA_YbaB_EbfC"/>
    <property type="match status" value="1"/>
</dbReference>
<dbReference type="AlphaFoldDB" id="A0A1T4WI52"/>
<dbReference type="InterPro" id="IPR036894">
    <property type="entry name" value="YbaB-like_sf"/>
</dbReference>
<sequence>MKGMNDMIRQAQIMQRKIADTQEKLKTQEVEATAGGGMVRVKCTGGQEISEIVIDPSVVESGDVEMIQDLVLAAVNEGLKQSKEMMEQEMGSITGGLNIPGLF</sequence>
<evidence type="ECO:0000313" key="4">
    <source>
        <dbReference type="EMBL" id="SKA77003.1"/>
    </source>
</evidence>
<comment type="function">
    <text evidence="2">Binds to DNA and alters its conformation. May be involved in regulation of gene expression, nucleoid organization and DNA protection.</text>
</comment>
<dbReference type="Proteomes" id="UP000190027">
    <property type="component" value="Unassembled WGS sequence"/>
</dbReference>
<keyword evidence="2" id="KW-0963">Cytoplasm</keyword>